<dbReference type="GO" id="GO:0008483">
    <property type="term" value="F:transaminase activity"/>
    <property type="evidence" value="ECO:0007669"/>
    <property type="project" value="UniProtKB-KW"/>
</dbReference>
<dbReference type="PIRSF" id="PIRSF000390">
    <property type="entry name" value="PLP_StrS"/>
    <property type="match status" value="1"/>
</dbReference>
<dbReference type="PANTHER" id="PTHR30244:SF34">
    <property type="entry name" value="DTDP-4-AMINO-4,6-DIDEOXYGALACTOSE TRANSAMINASE"/>
    <property type="match status" value="1"/>
</dbReference>
<dbReference type="PANTHER" id="PTHR30244">
    <property type="entry name" value="TRANSAMINASE"/>
    <property type="match status" value="1"/>
</dbReference>
<dbReference type="CDD" id="cd00616">
    <property type="entry name" value="AHBA_syn"/>
    <property type="match status" value="1"/>
</dbReference>
<evidence type="ECO:0000313" key="3">
    <source>
        <dbReference type="EMBL" id="MCQ0970826.1"/>
    </source>
</evidence>
<dbReference type="Pfam" id="PF01041">
    <property type="entry name" value="DegT_DnrJ_EryC1"/>
    <property type="match status" value="1"/>
</dbReference>
<keyword evidence="3" id="KW-0808">Transferase</keyword>
<proteinExistence type="inferred from homology"/>
<name>A0ABT1MRJ3_9RHOB</name>
<dbReference type="InterPro" id="IPR015424">
    <property type="entry name" value="PyrdxlP-dep_Trfase"/>
</dbReference>
<comment type="caution">
    <text evidence="3">The sequence shown here is derived from an EMBL/GenBank/DDBJ whole genome shotgun (WGS) entry which is preliminary data.</text>
</comment>
<dbReference type="InterPro" id="IPR015422">
    <property type="entry name" value="PyrdxlP-dep_Trfase_small"/>
</dbReference>
<dbReference type="InterPro" id="IPR015421">
    <property type="entry name" value="PyrdxlP-dep_Trfase_major"/>
</dbReference>
<reference evidence="3 4" key="1">
    <citation type="submission" date="2022-03" db="EMBL/GenBank/DDBJ databases">
        <authorList>
            <person name="He Y."/>
        </authorList>
    </citation>
    <scope>NUCLEOTIDE SEQUENCE [LARGE SCALE GENOMIC DNA]</scope>
    <source>
        <strain evidence="3 4">TK19116</strain>
    </source>
</reference>
<dbReference type="InterPro" id="IPR000653">
    <property type="entry name" value="DegT/StrS_aminotransferase"/>
</dbReference>
<organism evidence="3 4">
    <name type="scientific">Paracoccus albicereus</name>
    <dbReference type="NCBI Taxonomy" id="2922394"/>
    <lineage>
        <taxon>Bacteria</taxon>
        <taxon>Pseudomonadati</taxon>
        <taxon>Pseudomonadota</taxon>
        <taxon>Alphaproteobacteria</taxon>
        <taxon>Rhodobacterales</taxon>
        <taxon>Paracoccaceae</taxon>
        <taxon>Paracoccus</taxon>
    </lineage>
</organism>
<evidence type="ECO:0000256" key="1">
    <source>
        <dbReference type="ARBA" id="ARBA00037999"/>
    </source>
</evidence>
<keyword evidence="4" id="KW-1185">Reference proteome</keyword>
<protein>
    <submittedName>
        <fullName evidence="3">DegT/DnrJ/EryC1/StrS family aminotransferase</fullName>
    </submittedName>
</protein>
<keyword evidence="3" id="KW-0032">Aminotransferase</keyword>
<evidence type="ECO:0000256" key="2">
    <source>
        <dbReference type="RuleBase" id="RU004508"/>
    </source>
</evidence>
<evidence type="ECO:0000313" key="4">
    <source>
        <dbReference type="Proteomes" id="UP001203945"/>
    </source>
</evidence>
<dbReference type="EMBL" id="JAKZEU010000003">
    <property type="protein sequence ID" value="MCQ0970826.1"/>
    <property type="molecule type" value="Genomic_DNA"/>
</dbReference>
<accession>A0ABT1MRJ3</accession>
<gene>
    <name evidence="3" type="ORF">MLD63_10350</name>
</gene>
<dbReference type="Proteomes" id="UP001203945">
    <property type="component" value="Unassembled WGS sequence"/>
</dbReference>
<sequence length="394" mass="42864">MREPLFYPLASSTWDAAEEAALQGVIRSGRFTMGPKVRAFEEAFAAHVGADHAIMTSSGSAANLLALAGAMYHPDFRWQKGDEIIVPAVSWSTTYFPVSQLGLRLRFVDVDGATLNIDPDLAAQAITRRTRAVLAVNLLGNPAALSRLKAVCDQAGILLLEDNCESLGATLNGQQAGTFGLFGTYSSFFSHHICTMEGGMVVTNDRRLADTMLSLRAHGWTRDLPADTHLPVDPDPFVAQFRFVLPGYNLRPLEMEGALGLPQLEKLPDLISARRANGAIFQRDFGGLDDLDIQHETGESSWFGFAMVLKGRLAGRRRELVAALAEAEIECRPIVAGNFLNNPVIAHLDHDVASGMAAADRIDAEGLFTGNHHFDIAPQLARLREVVQTVADRY</sequence>
<dbReference type="RefSeq" id="WP_255329835.1">
    <property type="nucleotide sequence ID" value="NZ_JAKZEU010000003.1"/>
</dbReference>
<dbReference type="SUPFAM" id="SSF53383">
    <property type="entry name" value="PLP-dependent transferases"/>
    <property type="match status" value="1"/>
</dbReference>
<keyword evidence="2" id="KW-0663">Pyridoxal phosphate</keyword>
<dbReference type="Gene3D" id="3.40.640.10">
    <property type="entry name" value="Type I PLP-dependent aspartate aminotransferase-like (Major domain)"/>
    <property type="match status" value="1"/>
</dbReference>
<comment type="similarity">
    <text evidence="1 2">Belongs to the DegT/DnrJ/EryC1 family.</text>
</comment>
<dbReference type="Gene3D" id="3.90.1150.10">
    <property type="entry name" value="Aspartate Aminotransferase, domain 1"/>
    <property type="match status" value="1"/>
</dbReference>